<protein>
    <submittedName>
        <fullName evidence="1">Uncharacterized protein</fullName>
    </submittedName>
</protein>
<reference evidence="1 2" key="1">
    <citation type="submission" date="2020-07" db="EMBL/GenBank/DDBJ databases">
        <authorList>
            <person name="Maaloum M."/>
        </authorList>
    </citation>
    <scope>NUCLEOTIDE SEQUENCE [LARGE SCALE GENOMIC DNA]</scope>
    <source>
        <strain evidence="1 2">GCS-AN-3</strain>
    </source>
</reference>
<organism evidence="1 2">
    <name type="scientific">Ottowia beijingensis</name>
    <dbReference type="NCBI Taxonomy" id="1207057"/>
    <lineage>
        <taxon>Bacteria</taxon>
        <taxon>Pseudomonadati</taxon>
        <taxon>Pseudomonadota</taxon>
        <taxon>Betaproteobacteria</taxon>
        <taxon>Burkholderiales</taxon>
        <taxon>Comamonadaceae</taxon>
        <taxon>Ottowia</taxon>
    </lineage>
</organism>
<accession>A0A853IQ86</accession>
<dbReference type="Proteomes" id="UP000589716">
    <property type="component" value="Unassembled WGS sequence"/>
</dbReference>
<comment type="caution">
    <text evidence="1">The sequence shown here is derived from an EMBL/GenBank/DDBJ whole genome shotgun (WGS) entry which is preliminary data.</text>
</comment>
<evidence type="ECO:0000313" key="2">
    <source>
        <dbReference type="Proteomes" id="UP000589716"/>
    </source>
</evidence>
<evidence type="ECO:0000313" key="1">
    <source>
        <dbReference type="EMBL" id="NZA02636.1"/>
    </source>
</evidence>
<name>A0A853IQ86_9BURK</name>
<dbReference type="RefSeq" id="WP_180550953.1">
    <property type="nucleotide sequence ID" value="NZ_JACCKX010000001.1"/>
</dbReference>
<dbReference type="EMBL" id="JACCKX010000001">
    <property type="protein sequence ID" value="NZA02636.1"/>
    <property type="molecule type" value="Genomic_DNA"/>
</dbReference>
<keyword evidence="2" id="KW-1185">Reference proteome</keyword>
<sequence length="50" mass="5844">MVKQGGNPMDQRAGIMKKQELLALCTRQIQIVLYLKRFKNARKQLSIQKQ</sequence>
<gene>
    <name evidence="1" type="ORF">H0I39_14285</name>
</gene>
<proteinExistence type="predicted"/>
<dbReference type="AlphaFoldDB" id="A0A853IQ86"/>